<comment type="caution">
    <text evidence="2">The sequence shown here is derived from an EMBL/GenBank/DDBJ whole genome shotgun (WGS) entry which is preliminary data.</text>
</comment>
<organism evidence="2 3">
    <name type="scientific">Paratrimastix pyriformis</name>
    <dbReference type="NCBI Taxonomy" id="342808"/>
    <lineage>
        <taxon>Eukaryota</taxon>
        <taxon>Metamonada</taxon>
        <taxon>Preaxostyla</taxon>
        <taxon>Paratrimastigidae</taxon>
        <taxon>Paratrimastix</taxon>
    </lineage>
</organism>
<accession>A0ABQ8UC67</accession>
<reference evidence="2" key="1">
    <citation type="journal article" date="2022" name="bioRxiv">
        <title>Genomics of Preaxostyla Flagellates Illuminates Evolutionary Transitions and the Path Towards Mitochondrial Loss.</title>
        <authorList>
            <person name="Novak L.V.F."/>
            <person name="Treitli S.C."/>
            <person name="Pyrih J."/>
            <person name="Halakuc P."/>
            <person name="Pipaliya S.V."/>
            <person name="Vacek V."/>
            <person name="Brzon O."/>
            <person name="Soukal P."/>
            <person name="Eme L."/>
            <person name="Dacks J.B."/>
            <person name="Karnkowska A."/>
            <person name="Elias M."/>
            <person name="Hampl V."/>
        </authorList>
    </citation>
    <scope>NUCLEOTIDE SEQUENCE</scope>
    <source>
        <strain evidence="2">RCP-MX</strain>
    </source>
</reference>
<evidence type="ECO:0008006" key="4">
    <source>
        <dbReference type="Google" id="ProtNLM"/>
    </source>
</evidence>
<gene>
    <name evidence="2" type="ORF">PAPYR_10891</name>
</gene>
<dbReference type="PRINTS" id="PR01698">
    <property type="entry name" value="CYTOFMRPINTP"/>
</dbReference>
<proteinExistence type="predicted"/>
<dbReference type="InterPro" id="IPR008081">
    <property type="entry name" value="Cytoplasmic_FMR1-int"/>
</dbReference>
<dbReference type="PANTHER" id="PTHR12195">
    <property type="entry name" value="CYTOPLASMIC FMR1-INTERACTING PROTEIN-RELATED"/>
    <property type="match status" value="1"/>
</dbReference>
<sequence>MIEALVKSEPPYERAVPVANTAPMMVVEASTSGFSKMQDALGYNLQVRDESELIALLDDWAGQSQEIVSILYTHRSVALPLGQAHTTGMSPEAKQELDRQHFALLDTEIRKIRDQVFLKVMKMNDIFYNVIDALVKLDPKKDIPSEQLLLAMVRYLDGLVQINEIKNIKASLSNDLLLTYVRKTEAAFENLDPEQRLYLFLGEQNRGILDLRDALRRILGVLAYCLVLIDGAVKITKHPINPTIPQSRHPINTNNPKEKKALAVGAVSGGAAASAAAAAATDSVTGGAVLGPSCTAPRTGRNVFKYRELHWDKAREFLQRYPYIHVCDVYRDLYDVIQLAAHMHQTRFLNMPSCGPQAAHRYNADHMFKPKYRIPWTLPAEGTSDYRRLQAAYTLASREQADRTAVDQFMARWTLLLAEVRACEERNAADPSRPPVPPPTPLSRAVSDHVIAGALLVGDLSAALLEQAAWKAAHPASNATVGRLIQEQAAAEGGAASSAADVTQFERVVRYNYDRDERTLLCQYLIWIRLLTEQLAGAAALVRPVLQRCMHDEVKTPCLLLLCLVTLVCPAACHSRGATSYTMSVLLTLREHLADWQSSRPYLDDPMYSGRKDREKNFKVPQPGSRALAPALTQLSLARAAVYTLACEQAPGQQGGLFSDKDLVSDDAEIYLRFYARTGAYPVLMEYPDGIAASSSVALASLWFRELYLEAAKTREQVVQFPIETSLPWILTEHLLTPPSPGGDCFVFEFKFVPRNFGVLPLAAYPPLAEDVLAPLSLYADAAQLSLGTLHCAYLYGEVEAEADLALKQLFYRLGDAVFAHTRKIAAGLLLEEAYRAPFETLPPAAPGAASSAPATGKAGRRNRVAALRTRYAMPFPWWDALLTPRRQVALLGRAIDLSGQLARRLDRFFEDNLTAVMQTFLGATADGQGQATDPVGSLVGLDRLLGVIELSHELLVAHGLPLVPWQTLWDRLAQNESLFTFHTTLVDQPLTQAHRSIVLASSHFFGLHPHLAALVHLLTNYTSAAPALPPSHHGAPGYPPVPAPTLPSRRGAASSAPKEVVVQGSPAIVVSPYGVETMMARGHLVAVVRGVLDGALEKVRESVVPVAREIIATVLPRNFKLPSFMWKTQGCYEYFVAQGVKEVTRHPRFHGDLLKGLASLGNALCLLQLMDEAMTEAQVTAVLQCLPCLQSFLTNPALAAASNRESPLGTGPAPTASPPPPLSDAGRNVPSDQMVAYMGEAVRPRPLVIYALAQIHVALNTTTTSLPLANTPKSVPLSTLPWPAQSVAQTQLVEAAQQALKTMPPAARPAHVALPPCRNLWQEYGDGLLWGGCSVIHLLGQRHCLEVFDGLQHLLFVDRASAPPGSTAVLEQEGPDVGEGGPLVAPIAGAFAEGKVGCR</sequence>
<feature type="region of interest" description="Disordered" evidence="1">
    <location>
        <begin position="1204"/>
        <end position="1230"/>
    </location>
</feature>
<dbReference type="Pfam" id="PF05994">
    <property type="entry name" value="FragX_IP"/>
    <property type="match status" value="3"/>
</dbReference>
<name>A0ABQ8UC67_9EUKA</name>
<dbReference type="EMBL" id="JAPMOS010000159">
    <property type="protein sequence ID" value="KAJ4454410.1"/>
    <property type="molecule type" value="Genomic_DNA"/>
</dbReference>
<evidence type="ECO:0000313" key="2">
    <source>
        <dbReference type="EMBL" id="KAJ4454410.1"/>
    </source>
</evidence>
<dbReference type="PIRSF" id="PIRSF008153">
    <property type="entry name" value="FMR1_interacting"/>
    <property type="match status" value="1"/>
</dbReference>
<evidence type="ECO:0000313" key="3">
    <source>
        <dbReference type="Proteomes" id="UP001141327"/>
    </source>
</evidence>
<evidence type="ECO:0000256" key="1">
    <source>
        <dbReference type="SAM" id="MobiDB-lite"/>
    </source>
</evidence>
<dbReference type="Proteomes" id="UP001141327">
    <property type="component" value="Unassembled WGS sequence"/>
</dbReference>
<keyword evidence="3" id="KW-1185">Reference proteome</keyword>
<protein>
    <recommendedName>
        <fullName evidence="4">CYRIA/CYRIB Rac1 binding domain-containing protein</fullName>
    </recommendedName>
</protein>